<organism evidence="1 2">
    <name type="scientific">Saccharicrinis fermentans DSM 9555 = JCM 21142</name>
    <dbReference type="NCBI Taxonomy" id="869213"/>
    <lineage>
        <taxon>Bacteria</taxon>
        <taxon>Pseudomonadati</taxon>
        <taxon>Bacteroidota</taxon>
        <taxon>Bacteroidia</taxon>
        <taxon>Marinilabiliales</taxon>
        <taxon>Marinilabiliaceae</taxon>
        <taxon>Saccharicrinis</taxon>
    </lineage>
</organism>
<accession>W7YC53</accession>
<reference evidence="1 2" key="1">
    <citation type="journal article" date="2014" name="Genome Announc.">
        <title>Draft Genome Sequence of Cytophaga fermentans JCM 21142T, a Facultative Anaerobe Isolated from Marine Mud.</title>
        <authorList>
            <person name="Starns D."/>
            <person name="Oshima K."/>
            <person name="Suda W."/>
            <person name="Iino T."/>
            <person name="Yuki M."/>
            <person name="Inoue J."/>
            <person name="Kitamura K."/>
            <person name="Iida T."/>
            <person name="Darby A."/>
            <person name="Hattori M."/>
            <person name="Ohkuma M."/>
        </authorList>
    </citation>
    <scope>NUCLEOTIDE SEQUENCE [LARGE SCALE GENOMIC DNA]</scope>
    <source>
        <strain evidence="1 2">JCM 21142</strain>
    </source>
</reference>
<comment type="caution">
    <text evidence="1">The sequence shown here is derived from an EMBL/GenBank/DDBJ whole genome shotgun (WGS) entry which is preliminary data.</text>
</comment>
<dbReference type="EMBL" id="BAMD01000297">
    <property type="protein sequence ID" value="GAF06057.1"/>
    <property type="molecule type" value="Genomic_DNA"/>
</dbReference>
<evidence type="ECO:0000313" key="1">
    <source>
        <dbReference type="EMBL" id="GAF06057.1"/>
    </source>
</evidence>
<protein>
    <submittedName>
        <fullName evidence="1">Uncharacterized protein</fullName>
    </submittedName>
</protein>
<dbReference type="AlphaFoldDB" id="W7YC53"/>
<evidence type="ECO:0000313" key="2">
    <source>
        <dbReference type="Proteomes" id="UP000019402"/>
    </source>
</evidence>
<gene>
    <name evidence="1" type="ORF">JCM21142_134828</name>
</gene>
<keyword evidence="2" id="KW-1185">Reference proteome</keyword>
<proteinExistence type="predicted"/>
<sequence>MWYTYALVSKSQKQISSFARYSLVLDANHKNIATLNKERGRLLKISSYIGI</sequence>
<dbReference type="Proteomes" id="UP000019402">
    <property type="component" value="Unassembled WGS sequence"/>
</dbReference>
<name>W7YC53_9BACT</name>